<dbReference type="AlphaFoldDB" id="A0A8X6JKC3"/>
<comment type="caution">
    <text evidence="1">The sequence shown here is derived from an EMBL/GenBank/DDBJ whole genome shotgun (WGS) entry which is preliminary data.</text>
</comment>
<reference evidence="1" key="1">
    <citation type="submission" date="2020-08" db="EMBL/GenBank/DDBJ databases">
        <title>Multicomponent nature underlies the extraordinary mechanical properties of spider dragline silk.</title>
        <authorList>
            <person name="Kono N."/>
            <person name="Nakamura H."/>
            <person name="Mori M."/>
            <person name="Yoshida Y."/>
            <person name="Ohtoshi R."/>
            <person name="Malay A.D."/>
            <person name="Moran D.A.P."/>
            <person name="Tomita M."/>
            <person name="Numata K."/>
            <person name="Arakawa K."/>
        </authorList>
    </citation>
    <scope>NUCLEOTIDE SEQUENCE</scope>
</reference>
<keyword evidence="2" id="KW-1185">Reference proteome</keyword>
<gene>
    <name evidence="1" type="ORF">TNIN_6631</name>
</gene>
<protein>
    <submittedName>
        <fullName evidence="1">Uncharacterized protein</fullName>
    </submittedName>
</protein>
<dbReference type="Proteomes" id="UP000886998">
    <property type="component" value="Unassembled WGS sequence"/>
</dbReference>
<organism evidence="1 2">
    <name type="scientific">Trichonephila inaurata madagascariensis</name>
    <dbReference type="NCBI Taxonomy" id="2747483"/>
    <lineage>
        <taxon>Eukaryota</taxon>
        <taxon>Metazoa</taxon>
        <taxon>Ecdysozoa</taxon>
        <taxon>Arthropoda</taxon>
        <taxon>Chelicerata</taxon>
        <taxon>Arachnida</taxon>
        <taxon>Araneae</taxon>
        <taxon>Araneomorphae</taxon>
        <taxon>Entelegynae</taxon>
        <taxon>Araneoidea</taxon>
        <taxon>Nephilidae</taxon>
        <taxon>Trichonephila</taxon>
        <taxon>Trichonephila inaurata</taxon>
    </lineage>
</organism>
<proteinExistence type="predicted"/>
<name>A0A8X6JKC3_9ARAC</name>
<accession>A0A8X6JKC3</accession>
<sequence length="211" mass="23520">MRARKDGAVEREARPTFPYVSRKVIERVSECPTHILDLVRSPCACRLKQSKCELKRWKANIRRAEGGKTIIFLLVSFPREIRGSNEGSEGRSCCAEARPTFPDVRGQVEDIILGNRETQTSLWSSHTARNRSDFNIRHQQLTSTTFSDRAYALSVSRKGIERVSECPTHILDLVRSLSVQVKAPKGPMRGLADGAVGAEARPTFPDVRGSG</sequence>
<dbReference type="EMBL" id="BMAV01025120">
    <property type="protein sequence ID" value="GFS38648.1"/>
    <property type="molecule type" value="Genomic_DNA"/>
</dbReference>
<evidence type="ECO:0000313" key="2">
    <source>
        <dbReference type="Proteomes" id="UP000886998"/>
    </source>
</evidence>
<evidence type="ECO:0000313" key="1">
    <source>
        <dbReference type="EMBL" id="GFS38648.1"/>
    </source>
</evidence>